<feature type="compositionally biased region" description="Basic residues" evidence="1">
    <location>
        <begin position="808"/>
        <end position="819"/>
    </location>
</feature>
<keyword evidence="3" id="KW-1185">Reference proteome</keyword>
<protein>
    <submittedName>
        <fullName evidence="2">Uncharacterized protein</fullName>
    </submittedName>
</protein>
<proteinExistence type="predicted"/>
<evidence type="ECO:0000256" key="1">
    <source>
        <dbReference type="SAM" id="MobiDB-lite"/>
    </source>
</evidence>
<gene>
    <name evidence="2" type="ORF">K491DRAFT_776172</name>
</gene>
<evidence type="ECO:0000313" key="3">
    <source>
        <dbReference type="Proteomes" id="UP000799324"/>
    </source>
</evidence>
<feature type="compositionally biased region" description="Acidic residues" evidence="1">
    <location>
        <begin position="87"/>
        <end position="105"/>
    </location>
</feature>
<feature type="region of interest" description="Disordered" evidence="1">
    <location>
        <begin position="796"/>
        <end position="827"/>
    </location>
</feature>
<feature type="compositionally biased region" description="Polar residues" evidence="1">
    <location>
        <begin position="126"/>
        <end position="139"/>
    </location>
</feature>
<feature type="compositionally biased region" description="Basic and acidic residues" evidence="1">
    <location>
        <begin position="796"/>
        <end position="807"/>
    </location>
</feature>
<feature type="region of interest" description="Disordered" evidence="1">
    <location>
        <begin position="40"/>
        <end position="145"/>
    </location>
</feature>
<feature type="compositionally biased region" description="Polar residues" evidence="1">
    <location>
        <begin position="74"/>
        <end position="83"/>
    </location>
</feature>
<accession>A0A6A6TJ14</accession>
<name>A0A6A6TJ14_9PLEO</name>
<reference evidence="2" key="1">
    <citation type="journal article" date="2020" name="Stud. Mycol.">
        <title>101 Dothideomycetes genomes: a test case for predicting lifestyles and emergence of pathogens.</title>
        <authorList>
            <person name="Haridas S."/>
            <person name="Albert R."/>
            <person name="Binder M."/>
            <person name="Bloem J."/>
            <person name="Labutti K."/>
            <person name="Salamov A."/>
            <person name="Andreopoulos B."/>
            <person name="Baker S."/>
            <person name="Barry K."/>
            <person name="Bills G."/>
            <person name="Bluhm B."/>
            <person name="Cannon C."/>
            <person name="Castanera R."/>
            <person name="Culley D."/>
            <person name="Daum C."/>
            <person name="Ezra D."/>
            <person name="Gonzalez J."/>
            <person name="Henrissat B."/>
            <person name="Kuo A."/>
            <person name="Liang C."/>
            <person name="Lipzen A."/>
            <person name="Lutzoni F."/>
            <person name="Magnuson J."/>
            <person name="Mondo S."/>
            <person name="Nolan M."/>
            <person name="Ohm R."/>
            <person name="Pangilinan J."/>
            <person name="Park H.-J."/>
            <person name="Ramirez L."/>
            <person name="Alfaro M."/>
            <person name="Sun H."/>
            <person name="Tritt A."/>
            <person name="Yoshinaga Y."/>
            <person name="Zwiers L.-H."/>
            <person name="Turgeon B."/>
            <person name="Goodwin S."/>
            <person name="Spatafora J."/>
            <person name="Crous P."/>
            <person name="Grigoriev I."/>
        </authorList>
    </citation>
    <scope>NUCLEOTIDE SEQUENCE</scope>
    <source>
        <strain evidence="2">CBS 122681</strain>
    </source>
</reference>
<feature type="compositionally biased region" description="Basic and acidic residues" evidence="1">
    <location>
        <begin position="41"/>
        <end position="50"/>
    </location>
</feature>
<sequence>MSSDSPASSPSLEYWYPEARVDQSLAQLDLNTLMMRSKARRLPEEVHSSLDESSYEVLGESMSETSDDEGHTESLASTDGQTPDDSGFSDDDDDESGVVVDDLDDSEPHAPALAAHPPAPLEDSRITSPGDSMMTSTAETRGGEASYLGLEESRPMRGDTIEADGVINTYSRASGLPAVLQGYSSQEIRLSVKMALSPRLLPISRSFWILYVGSFPDWGIQDVNRQIGAALNATPSSSRFNIVQDDGFPGSNSSSKVQLERSYSELVVDHCPSPKLSQEVNSARVSLTLDDGSELAVGQDLKPGTARLPDLVIFCHSSARATVNEEVAFSVTRTILQGRVPSLDMSMVRQYDGPAFKSLPTSLRLCIEGRQRQSEGFQTQRTLPVDLYTFLTIDPAHINRHLAFLQETSISTISGRKKHDSGAWTVWNFLPAMLKAPKKSHSKTVSDQPAIPWRRILEFLGVLALSCCITWAIVSQGKTLLSRPATVPEISSAIHKVVPDIIAETPAPKTYHGVSSSVIAKITSSDLATVPSTRKDISHNKPNRGSAKDELFGTFDIETTGEHQFILRTSKQATRGRRKLIPQVHIERGVETVHAKVTRSSDGVYLVELGQDYPLSLFNVTVVAQRKPLLQQSFQVTLGAKKPGMSSLLGDLDRLTQGFVRDVAAAQTNLRNITTNVSKGLYGAISRFEGSALSTIEQTRDWGRHMQEHTQTFTGRLLQSKEEAARQLDKGAHTVKEVSEALQKSWHAYSDKASELVEKIYMPDVWGQARPSVIRARKNALKIQKKLEELQKRAKIDGQVDEAGKDAKGKKHGRGSRKWRQQERGKK</sequence>
<organism evidence="2 3">
    <name type="scientific">Lophiostoma macrostomum CBS 122681</name>
    <dbReference type="NCBI Taxonomy" id="1314788"/>
    <lineage>
        <taxon>Eukaryota</taxon>
        <taxon>Fungi</taxon>
        <taxon>Dikarya</taxon>
        <taxon>Ascomycota</taxon>
        <taxon>Pezizomycotina</taxon>
        <taxon>Dothideomycetes</taxon>
        <taxon>Pleosporomycetidae</taxon>
        <taxon>Pleosporales</taxon>
        <taxon>Lophiostomataceae</taxon>
        <taxon>Lophiostoma</taxon>
    </lineage>
</organism>
<dbReference type="Proteomes" id="UP000799324">
    <property type="component" value="Unassembled WGS sequence"/>
</dbReference>
<dbReference type="EMBL" id="MU004313">
    <property type="protein sequence ID" value="KAF2658614.1"/>
    <property type="molecule type" value="Genomic_DNA"/>
</dbReference>
<dbReference type="OrthoDB" id="439943at2759"/>
<dbReference type="AlphaFoldDB" id="A0A6A6TJ14"/>
<evidence type="ECO:0000313" key="2">
    <source>
        <dbReference type="EMBL" id="KAF2658614.1"/>
    </source>
</evidence>